<dbReference type="GO" id="GO:0034499">
    <property type="term" value="P:late endosome to Golgi transport"/>
    <property type="evidence" value="ECO:0007669"/>
    <property type="project" value="TreeGrafter"/>
</dbReference>
<keyword evidence="8" id="KW-0653">Protein transport</keyword>
<keyword evidence="9" id="KW-0333">Golgi apparatus</keyword>
<dbReference type="AlphaFoldDB" id="A0A5E8BI09"/>
<keyword evidence="11" id="KW-0472">Membrane</keyword>
<keyword evidence="10" id="KW-0446">Lipid-binding</keyword>
<sequence length="176" mass="20260">MSSSNSASQSSSVLGSSRPFASMSDRSHSSNISFEARPEIKQQTFDEIYGVPENFLEIEVKNPQTHGFARKMFTDYEIICRTNIPAFKLKSSSVRRRYSDFECFRDILERETTRVTIPALPGKVFTNRFSDEVIEHRREGLERFLQIVAGHPLLQTGSNVLCAFIQDPQWDKNQWM</sequence>
<feature type="region of interest" description="Disordered" evidence="13">
    <location>
        <begin position="1"/>
        <end position="35"/>
    </location>
</feature>
<evidence type="ECO:0000256" key="10">
    <source>
        <dbReference type="ARBA" id="ARBA00023121"/>
    </source>
</evidence>
<evidence type="ECO:0000256" key="4">
    <source>
        <dbReference type="ARBA" id="ARBA00010883"/>
    </source>
</evidence>
<evidence type="ECO:0000256" key="12">
    <source>
        <dbReference type="ARBA" id="ARBA00025533"/>
    </source>
</evidence>
<dbReference type="GeneID" id="43581874"/>
<evidence type="ECO:0000313" key="16">
    <source>
        <dbReference type="Proteomes" id="UP000398389"/>
    </source>
</evidence>
<dbReference type="InterPro" id="IPR001683">
    <property type="entry name" value="PX_dom"/>
</dbReference>
<name>A0A5E8BI09_9ASCO</name>
<dbReference type="GO" id="GO:0030904">
    <property type="term" value="C:retromer complex"/>
    <property type="evidence" value="ECO:0007669"/>
    <property type="project" value="TreeGrafter"/>
</dbReference>
<dbReference type="GO" id="GO:0031901">
    <property type="term" value="C:early endosome membrane"/>
    <property type="evidence" value="ECO:0007669"/>
    <property type="project" value="TreeGrafter"/>
</dbReference>
<comment type="similarity">
    <text evidence="4">Belongs to the sorting nexin family.</text>
</comment>
<evidence type="ECO:0000313" key="15">
    <source>
        <dbReference type="EMBL" id="VVT51316.1"/>
    </source>
</evidence>
<evidence type="ECO:0000259" key="14">
    <source>
        <dbReference type="PROSITE" id="PS50195"/>
    </source>
</evidence>
<dbReference type="OrthoDB" id="5227681at2759"/>
<keyword evidence="16" id="KW-1185">Reference proteome</keyword>
<protein>
    <recommendedName>
        <fullName evidence="5">Sorting nexin-3</fullName>
    </recommendedName>
</protein>
<evidence type="ECO:0000256" key="11">
    <source>
        <dbReference type="ARBA" id="ARBA00023136"/>
    </source>
</evidence>
<dbReference type="Gene3D" id="3.30.1520.10">
    <property type="entry name" value="Phox-like domain"/>
    <property type="match status" value="1"/>
</dbReference>
<organism evidence="15 16">
    <name type="scientific">Magnusiomyces paraingens</name>
    <dbReference type="NCBI Taxonomy" id="2606893"/>
    <lineage>
        <taxon>Eukaryota</taxon>
        <taxon>Fungi</taxon>
        <taxon>Dikarya</taxon>
        <taxon>Ascomycota</taxon>
        <taxon>Saccharomycotina</taxon>
        <taxon>Dipodascomycetes</taxon>
        <taxon>Dipodascales</taxon>
        <taxon>Dipodascaceae</taxon>
        <taxon>Magnusiomyces</taxon>
    </lineage>
</organism>
<keyword evidence="7" id="KW-0963">Cytoplasm</keyword>
<evidence type="ECO:0000256" key="13">
    <source>
        <dbReference type="SAM" id="MobiDB-lite"/>
    </source>
</evidence>
<evidence type="ECO:0000256" key="5">
    <source>
        <dbReference type="ARBA" id="ARBA00020436"/>
    </source>
</evidence>
<evidence type="ECO:0000256" key="8">
    <source>
        <dbReference type="ARBA" id="ARBA00022927"/>
    </source>
</evidence>
<dbReference type="InterPro" id="IPR036871">
    <property type="entry name" value="PX_dom_sf"/>
</dbReference>
<gene>
    <name evidence="15" type="ORF">SAPINGB_P003056</name>
</gene>
<dbReference type="CDD" id="cd07295">
    <property type="entry name" value="PX_Grd19"/>
    <property type="match status" value="1"/>
</dbReference>
<evidence type="ECO:0000256" key="1">
    <source>
        <dbReference type="ARBA" id="ARBA00004179"/>
    </source>
</evidence>
<dbReference type="GO" id="GO:0000139">
    <property type="term" value="C:Golgi membrane"/>
    <property type="evidence" value="ECO:0007669"/>
    <property type="project" value="UniProtKB-SubCell"/>
</dbReference>
<evidence type="ECO:0000256" key="2">
    <source>
        <dbReference type="ARBA" id="ARBA00004255"/>
    </source>
</evidence>
<dbReference type="SMART" id="SM00312">
    <property type="entry name" value="PX"/>
    <property type="match status" value="1"/>
</dbReference>
<accession>A0A5E8BI09</accession>
<dbReference type="PROSITE" id="PS50195">
    <property type="entry name" value="PX"/>
    <property type="match status" value="1"/>
</dbReference>
<evidence type="ECO:0000256" key="3">
    <source>
        <dbReference type="ARBA" id="ARBA00004496"/>
    </source>
</evidence>
<comment type="subcellular location">
    <subcellularLocation>
        <location evidence="3">Cytoplasm</location>
    </subcellularLocation>
    <subcellularLocation>
        <location evidence="2">Golgi apparatus membrane</location>
        <topology evidence="2">Peripheral membrane protein</topology>
        <orientation evidence="2">Cytoplasmic side</orientation>
    </subcellularLocation>
    <subcellularLocation>
        <location evidence="1">Prevacuolar compartment membrane</location>
        <topology evidence="1">Peripheral membrane protein</topology>
        <orientation evidence="1">Cytoplasmic side</orientation>
    </subcellularLocation>
</comment>
<dbReference type="GO" id="GO:0015031">
    <property type="term" value="P:protein transport"/>
    <property type="evidence" value="ECO:0007669"/>
    <property type="project" value="UniProtKB-KW"/>
</dbReference>
<dbReference type="PANTHER" id="PTHR45963:SF2">
    <property type="entry name" value="RE52028P"/>
    <property type="match status" value="1"/>
</dbReference>
<dbReference type="EMBL" id="CABVLU010000002">
    <property type="protein sequence ID" value="VVT51316.1"/>
    <property type="molecule type" value="Genomic_DNA"/>
</dbReference>
<dbReference type="InterPro" id="IPR051074">
    <property type="entry name" value="Sorting_Nexin"/>
</dbReference>
<dbReference type="RefSeq" id="XP_031853665.1">
    <property type="nucleotide sequence ID" value="XM_031997774.1"/>
</dbReference>
<dbReference type="Proteomes" id="UP000398389">
    <property type="component" value="Unassembled WGS sequence"/>
</dbReference>
<feature type="compositionally biased region" description="Low complexity" evidence="13">
    <location>
        <begin position="1"/>
        <end position="17"/>
    </location>
</feature>
<dbReference type="GO" id="GO:0032266">
    <property type="term" value="F:phosphatidylinositol-3-phosphate binding"/>
    <property type="evidence" value="ECO:0007669"/>
    <property type="project" value="InterPro"/>
</dbReference>
<comment type="function">
    <text evidence="12">Required for retention of late Golgi membrane proteins. Component of the retrieval machinery that functions by direct interaction with the cytosolic tails of certain TGN membrane proteins during the sorting/budding process at the prevacuolar compartment. Binds phosphatidylinositol 3-phosphate (PtdIns(P3)).</text>
</comment>
<dbReference type="Pfam" id="PF00787">
    <property type="entry name" value="PX"/>
    <property type="match status" value="1"/>
</dbReference>
<feature type="domain" description="PX" evidence="14">
    <location>
        <begin position="54"/>
        <end position="171"/>
    </location>
</feature>
<dbReference type="InterPro" id="IPR042138">
    <property type="entry name" value="PX_Grd19_PX"/>
</dbReference>
<evidence type="ECO:0000256" key="9">
    <source>
        <dbReference type="ARBA" id="ARBA00023034"/>
    </source>
</evidence>
<dbReference type="SUPFAM" id="SSF64268">
    <property type="entry name" value="PX domain"/>
    <property type="match status" value="1"/>
</dbReference>
<reference evidence="15 16" key="1">
    <citation type="submission" date="2019-09" db="EMBL/GenBank/DDBJ databases">
        <authorList>
            <person name="Brejova B."/>
        </authorList>
    </citation>
    <scope>NUCLEOTIDE SEQUENCE [LARGE SCALE GENOMIC DNA]</scope>
</reference>
<dbReference type="GO" id="GO:0032456">
    <property type="term" value="P:endocytic recycling"/>
    <property type="evidence" value="ECO:0007669"/>
    <property type="project" value="TreeGrafter"/>
</dbReference>
<dbReference type="PANTHER" id="PTHR45963">
    <property type="entry name" value="RE52028P"/>
    <property type="match status" value="1"/>
</dbReference>
<proteinExistence type="inferred from homology"/>
<evidence type="ECO:0000256" key="6">
    <source>
        <dbReference type="ARBA" id="ARBA00022448"/>
    </source>
</evidence>
<evidence type="ECO:0000256" key="7">
    <source>
        <dbReference type="ARBA" id="ARBA00022490"/>
    </source>
</evidence>
<dbReference type="FunFam" id="3.30.1520.10:FF:000030">
    <property type="entry name" value="Sorting nexin-3, variant"/>
    <property type="match status" value="1"/>
</dbReference>
<keyword evidence="6" id="KW-0813">Transport</keyword>